<gene>
    <name evidence="4" type="ORF">PRZ03_07765</name>
</gene>
<dbReference type="Pfam" id="PF00497">
    <property type="entry name" value="SBP_bac_3"/>
    <property type="match status" value="1"/>
</dbReference>
<feature type="chain" id="PRO_5046782760" evidence="2">
    <location>
        <begin position="25"/>
        <end position="258"/>
    </location>
</feature>
<dbReference type="RefSeq" id="WP_273599762.1">
    <property type="nucleotide sequence ID" value="NZ_JAQQXT010000004.1"/>
</dbReference>
<dbReference type="PANTHER" id="PTHR35936:SF19">
    <property type="entry name" value="AMINO-ACID-BINDING PROTEIN YXEM-RELATED"/>
    <property type="match status" value="1"/>
</dbReference>
<dbReference type="SUPFAM" id="SSF53850">
    <property type="entry name" value="Periplasmic binding protein-like II"/>
    <property type="match status" value="1"/>
</dbReference>
<protein>
    <submittedName>
        <fullName evidence="4">Transporter substrate-binding domain-containing protein</fullName>
    </submittedName>
</protein>
<dbReference type="PANTHER" id="PTHR35936">
    <property type="entry name" value="MEMBRANE-BOUND LYTIC MUREIN TRANSGLYCOSYLASE F"/>
    <property type="match status" value="1"/>
</dbReference>
<keyword evidence="5" id="KW-1185">Reference proteome</keyword>
<dbReference type="SMART" id="SM00062">
    <property type="entry name" value="PBPb"/>
    <property type="match status" value="1"/>
</dbReference>
<dbReference type="InterPro" id="IPR001638">
    <property type="entry name" value="Solute-binding_3/MltF_N"/>
</dbReference>
<name>A0ABT5KF66_9BURK</name>
<evidence type="ECO:0000259" key="3">
    <source>
        <dbReference type="SMART" id="SM00062"/>
    </source>
</evidence>
<feature type="domain" description="Solute-binding protein family 3/N-terminal" evidence="3">
    <location>
        <begin position="28"/>
        <end position="258"/>
    </location>
</feature>
<reference evidence="4 5" key="1">
    <citation type="submission" date="2022-10" db="EMBL/GenBank/DDBJ databases">
        <title>Paucibacter sp. hw1 Genome sequencing.</title>
        <authorList>
            <person name="Park S."/>
        </authorList>
    </citation>
    <scope>NUCLEOTIDE SEQUENCE [LARGE SCALE GENOMIC DNA]</scope>
    <source>
        <strain evidence="5">hw1</strain>
    </source>
</reference>
<dbReference type="Proteomes" id="UP001221189">
    <property type="component" value="Unassembled WGS sequence"/>
</dbReference>
<organism evidence="4 5">
    <name type="scientific">Roseateles albus</name>
    <dbReference type="NCBI Taxonomy" id="2987525"/>
    <lineage>
        <taxon>Bacteria</taxon>
        <taxon>Pseudomonadati</taxon>
        <taxon>Pseudomonadota</taxon>
        <taxon>Betaproteobacteria</taxon>
        <taxon>Burkholderiales</taxon>
        <taxon>Sphaerotilaceae</taxon>
        <taxon>Roseateles</taxon>
    </lineage>
</organism>
<keyword evidence="1 2" id="KW-0732">Signal</keyword>
<feature type="signal peptide" evidence="2">
    <location>
        <begin position="1"/>
        <end position="24"/>
    </location>
</feature>
<proteinExistence type="predicted"/>
<evidence type="ECO:0000313" key="4">
    <source>
        <dbReference type="EMBL" id="MDC8771466.1"/>
    </source>
</evidence>
<accession>A0ABT5KF66</accession>
<dbReference type="EMBL" id="JAQQXT010000004">
    <property type="protein sequence ID" value="MDC8771466.1"/>
    <property type="molecule type" value="Genomic_DNA"/>
</dbReference>
<dbReference type="PROSITE" id="PS51257">
    <property type="entry name" value="PROKAR_LIPOPROTEIN"/>
    <property type="match status" value="1"/>
</dbReference>
<evidence type="ECO:0000256" key="1">
    <source>
        <dbReference type="ARBA" id="ARBA00022729"/>
    </source>
</evidence>
<evidence type="ECO:0000313" key="5">
    <source>
        <dbReference type="Proteomes" id="UP001221189"/>
    </source>
</evidence>
<dbReference type="Gene3D" id="3.40.190.10">
    <property type="entry name" value="Periplasmic binding protein-like II"/>
    <property type="match status" value="2"/>
</dbReference>
<comment type="caution">
    <text evidence="4">The sequence shown here is derived from an EMBL/GenBank/DDBJ whole genome shotgun (WGS) entry which is preliminary data.</text>
</comment>
<sequence length="258" mass="28923">MKFAAAASALALSMLGLWTPAAQACSKPVRVAMMAWPPYFYAGDLGSAVGGDVEIMQVIFKEAGCKLEIGEEVPRKRRLAMFMAGELDMIPGSSDTPERREYAWFSKPYRNETVSFFTLPAKLERYRDVRGFEDVLNRRITLLSLNSGWFGPAYEQYIVRLREAKLSSTFEGFAQGLVMLSKERGELIMADHATLLTEAARLKMDLAPLPHNISHAPVHMMFNKKTVPEADVLLLDAAAERLEARGVLKQIRRNYGMQ</sequence>
<evidence type="ECO:0000256" key="2">
    <source>
        <dbReference type="SAM" id="SignalP"/>
    </source>
</evidence>